<dbReference type="OrthoDB" id="10257314at2759"/>
<dbReference type="AlphaFoldDB" id="A0A2B7XZL1"/>
<protein>
    <recommendedName>
        <fullName evidence="8">TauD/TfdA-like domain-containing protein</fullName>
    </recommendedName>
</protein>
<dbReference type="GO" id="GO:0046872">
    <property type="term" value="F:metal ion binding"/>
    <property type="evidence" value="ECO:0007669"/>
    <property type="project" value="UniProtKB-KW"/>
</dbReference>
<evidence type="ECO:0000256" key="1">
    <source>
        <dbReference type="ARBA" id="ARBA00001954"/>
    </source>
</evidence>
<feature type="domain" description="TauD/TfdA-like" evidence="8">
    <location>
        <begin position="31"/>
        <end position="322"/>
    </location>
</feature>
<organism evidence="9 10">
    <name type="scientific">Polytolypa hystricis (strain UAMH7299)</name>
    <dbReference type="NCBI Taxonomy" id="1447883"/>
    <lineage>
        <taxon>Eukaryota</taxon>
        <taxon>Fungi</taxon>
        <taxon>Dikarya</taxon>
        <taxon>Ascomycota</taxon>
        <taxon>Pezizomycotina</taxon>
        <taxon>Eurotiomycetes</taxon>
        <taxon>Eurotiomycetidae</taxon>
        <taxon>Onygenales</taxon>
        <taxon>Onygenales incertae sedis</taxon>
        <taxon>Polytolypa</taxon>
    </lineage>
</organism>
<evidence type="ECO:0000259" key="8">
    <source>
        <dbReference type="Pfam" id="PF02668"/>
    </source>
</evidence>
<evidence type="ECO:0000313" key="9">
    <source>
        <dbReference type="EMBL" id="PGH17244.1"/>
    </source>
</evidence>
<reference evidence="9 10" key="1">
    <citation type="submission" date="2017-10" db="EMBL/GenBank/DDBJ databases">
        <title>Comparative genomics in systemic dimorphic fungi from Ajellomycetaceae.</title>
        <authorList>
            <person name="Munoz J.F."/>
            <person name="Mcewen J.G."/>
            <person name="Clay O.K."/>
            <person name="Cuomo C.A."/>
        </authorList>
    </citation>
    <scope>NUCLEOTIDE SEQUENCE [LARGE SCALE GENOMIC DNA]</scope>
    <source>
        <strain evidence="9 10">UAMH7299</strain>
    </source>
</reference>
<name>A0A2B7XZL1_POLH7</name>
<evidence type="ECO:0000256" key="6">
    <source>
        <dbReference type="ARBA" id="ARBA00023004"/>
    </source>
</evidence>
<proteinExistence type="inferred from homology"/>
<gene>
    <name evidence="9" type="ORF">AJ80_04886</name>
</gene>
<dbReference type="Pfam" id="PF02668">
    <property type="entry name" value="TauD"/>
    <property type="match status" value="1"/>
</dbReference>
<comment type="caution">
    <text evidence="9">The sequence shown here is derived from an EMBL/GenBank/DDBJ whole genome shotgun (WGS) entry which is preliminary data.</text>
</comment>
<dbReference type="InterPro" id="IPR042098">
    <property type="entry name" value="TauD-like_sf"/>
</dbReference>
<dbReference type="Gene3D" id="3.60.130.10">
    <property type="entry name" value="Clavaminate synthase-like"/>
    <property type="match status" value="1"/>
</dbReference>
<dbReference type="InterPro" id="IPR003819">
    <property type="entry name" value="TauD/TfdA-like"/>
</dbReference>
<dbReference type="EMBL" id="PDNA01000066">
    <property type="protein sequence ID" value="PGH17244.1"/>
    <property type="molecule type" value="Genomic_DNA"/>
</dbReference>
<feature type="region of interest" description="Disordered" evidence="7">
    <location>
        <begin position="130"/>
        <end position="151"/>
    </location>
</feature>
<feature type="compositionally biased region" description="Polar residues" evidence="7">
    <location>
        <begin position="137"/>
        <end position="151"/>
    </location>
</feature>
<evidence type="ECO:0000256" key="7">
    <source>
        <dbReference type="SAM" id="MobiDB-lite"/>
    </source>
</evidence>
<dbReference type="PANTHER" id="PTHR30468">
    <property type="entry name" value="ALPHA-KETOGLUTARATE-DEPENDENT SULFONATE DIOXYGENASE"/>
    <property type="match status" value="1"/>
</dbReference>
<keyword evidence="5" id="KW-0560">Oxidoreductase</keyword>
<dbReference type="PANTHER" id="PTHR30468:SF10">
    <property type="entry name" value="TAUD_TFDA-LIKE DOMAIN-CONTAINING PROTEIN"/>
    <property type="match status" value="1"/>
</dbReference>
<keyword evidence="10" id="KW-1185">Reference proteome</keyword>
<evidence type="ECO:0000313" key="10">
    <source>
        <dbReference type="Proteomes" id="UP000224634"/>
    </source>
</evidence>
<sequence>MSPTAIDNESVTSKPRQYLKSSGLLEQFEQDHLTPIIGTEFPNAQLVDWINAPNADALLHELAVKISERGVVYFRKQDGLTNELQKKLIQRLGELTGKPASSGLHIHPVLHSDRELGGDDPEISTISSVASAKVDSSHPSNPTTKKQSSAHWHTDIGFEPVPADYTSLRVTKMPKTGADTIWASGYEIYDRISKPYQRFLESLTVTFAQPGFKKVSQASGYKLYDKQRGSPENVGTDYKAVHPVVRTNPVTGWKSIFPIGLHVEKINDVAEGESKALLDWFLGLIFENPDLQVRFRWKTPNDIAIWDNRSVFHTATYDLEGKWDRFGVRAVSCGEKPFFDPNSKSRREDLGEWISVV</sequence>
<keyword evidence="4" id="KW-0223">Dioxygenase</keyword>
<evidence type="ECO:0000256" key="2">
    <source>
        <dbReference type="ARBA" id="ARBA00005896"/>
    </source>
</evidence>
<keyword evidence="6" id="KW-0408">Iron</keyword>
<dbReference type="SUPFAM" id="SSF51197">
    <property type="entry name" value="Clavaminate synthase-like"/>
    <property type="match status" value="1"/>
</dbReference>
<dbReference type="GO" id="GO:0005737">
    <property type="term" value="C:cytoplasm"/>
    <property type="evidence" value="ECO:0007669"/>
    <property type="project" value="TreeGrafter"/>
</dbReference>
<keyword evidence="3" id="KW-0479">Metal-binding</keyword>
<accession>A0A2B7XZL1</accession>
<dbReference type="STRING" id="1447883.A0A2B7XZL1"/>
<dbReference type="InterPro" id="IPR051323">
    <property type="entry name" value="AtsK-like"/>
</dbReference>
<comment type="cofactor">
    <cofactor evidence="1">
        <name>Fe(2+)</name>
        <dbReference type="ChEBI" id="CHEBI:29033"/>
    </cofactor>
</comment>
<evidence type="ECO:0000256" key="4">
    <source>
        <dbReference type="ARBA" id="ARBA00022964"/>
    </source>
</evidence>
<evidence type="ECO:0000256" key="5">
    <source>
        <dbReference type="ARBA" id="ARBA00023002"/>
    </source>
</evidence>
<evidence type="ECO:0000256" key="3">
    <source>
        <dbReference type="ARBA" id="ARBA00022723"/>
    </source>
</evidence>
<dbReference type="Proteomes" id="UP000224634">
    <property type="component" value="Unassembled WGS sequence"/>
</dbReference>
<dbReference type="GO" id="GO:0016706">
    <property type="term" value="F:2-oxoglutarate-dependent dioxygenase activity"/>
    <property type="evidence" value="ECO:0007669"/>
    <property type="project" value="TreeGrafter"/>
</dbReference>
<comment type="similarity">
    <text evidence="2">Belongs to the TfdA dioxygenase family.</text>
</comment>